<evidence type="ECO:0008006" key="3">
    <source>
        <dbReference type="Google" id="ProtNLM"/>
    </source>
</evidence>
<comment type="caution">
    <text evidence="1">The sequence shown here is derived from an EMBL/GenBank/DDBJ whole genome shotgun (WGS) entry which is preliminary data.</text>
</comment>
<dbReference type="Proteomes" id="UP000823928">
    <property type="component" value="Unassembled WGS sequence"/>
</dbReference>
<dbReference type="EMBL" id="DVIU01000283">
    <property type="protein sequence ID" value="HIS37691.1"/>
    <property type="molecule type" value="Genomic_DNA"/>
</dbReference>
<reference evidence="1" key="1">
    <citation type="submission" date="2020-10" db="EMBL/GenBank/DDBJ databases">
        <authorList>
            <person name="Gilroy R."/>
        </authorList>
    </citation>
    <scope>NUCLEOTIDE SEQUENCE</scope>
    <source>
        <strain evidence="1">6276</strain>
    </source>
</reference>
<organism evidence="1 2">
    <name type="scientific">Candidatus Scatousia excrementigallinarum</name>
    <dbReference type="NCBI Taxonomy" id="2840935"/>
    <lineage>
        <taxon>Bacteria</taxon>
        <taxon>Candidatus Scatousia</taxon>
    </lineage>
</organism>
<dbReference type="AlphaFoldDB" id="A0A9D1F1D4"/>
<protein>
    <recommendedName>
        <fullName evidence="3">SpoVT-AbrB domain-containing protein</fullName>
    </recommendedName>
</protein>
<evidence type="ECO:0000313" key="1">
    <source>
        <dbReference type="EMBL" id="HIS37691.1"/>
    </source>
</evidence>
<name>A0A9D1F1D4_9BACT</name>
<evidence type="ECO:0000313" key="2">
    <source>
        <dbReference type="Proteomes" id="UP000823928"/>
    </source>
</evidence>
<proteinExistence type="predicted"/>
<reference evidence="1" key="2">
    <citation type="journal article" date="2021" name="PeerJ">
        <title>Extensive microbial diversity within the chicken gut microbiome revealed by metagenomics and culture.</title>
        <authorList>
            <person name="Gilroy R."/>
            <person name="Ravi A."/>
            <person name="Getino M."/>
            <person name="Pursley I."/>
            <person name="Horton D.L."/>
            <person name="Alikhan N.F."/>
            <person name="Baker D."/>
            <person name="Gharbi K."/>
            <person name="Hall N."/>
            <person name="Watson M."/>
            <person name="Adriaenssens E.M."/>
            <person name="Foster-Nyarko E."/>
            <person name="Jarju S."/>
            <person name="Secka A."/>
            <person name="Antonio M."/>
            <person name="Oren A."/>
            <person name="Chaudhuri R.R."/>
            <person name="La Ragione R."/>
            <person name="Hildebrand F."/>
            <person name="Pallen M.J."/>
        </authorList>
    </citation>
    <scope>NUCLEOTIDE SEQUENCE</scope>
    <source>
        <strain evidence="1">6276</strain>
    </source>
</reference>
<accession>A0A9D1F1D4</accession>
<sequence length="105" mass="11964">MQRKLVSSGTGWELYMPKDVLKLLGINPSETRVLFKMDKNVLKIIKTGFDVNNQNLLIKKFNKSGNGYGLYISNSIIQFLEINPEVDEVKYVIENDILSISKALQ</sequence>
<gene>
    <name evidence="1" type="ORF">IAC10_13885</name>
</gene>